<feature type="region of interest" description="Disordered" evidence="1">
    <location>
        <begin position="265"/>
        <end position="289"/>
    </location>
</feature>
<feature type="domain" description="Ty3 transposon capsid-like protein" evidence="2">
    <location>
        <begin position="52"/>
        <end position="206"/>
    </location>
</feature>
<dbReference type="Pfam" id="PF19259">
    <property type="entry name" value="Ty3_capsid"/>
    <property type="match status" value="1"/>
</dbReference>
<dbReference type="SUPFAM" id="SSF57756">
    <property type="entry name" value="Retrovirus zinc finger-like domains"/>
    <property type="match status" value="1"/>
</dbReference>
<evidence type="ECO:0000313" key="3">
    <source>
        <dbReference type="Proteomes" id="UP000322000"/>
    </source>
</evidence>
<keyword evidence="3" id="KW-1185">Reference proteome</keyword>
<dbReference type="Proteomes" id="UP000322000">
    <property type="component" value="Chromosome 21"/>
</dbReference>
<reference evidence="4" key="1">
    <citation type="submission" date="2025-08" db="UniProtKB">
        <authorList>
            <consortium name="RefSeq"/>
        </authorList>
    </citation>
    <scope>IDENTIFICATION</scope>
</reference>
<protein>
    <submittedName>
        <fullName evidence="4">Uncharacterized protein LOC113504142</fullName>
    </submittedName>
</protein>
<proteinExistence type="predicted"/>
<evidence type="ECO:0000256" key="1">
    <source>
        <dbReference type="SAM" id="MobiDB-lite"/>
    </source>
</evidence>
<dbReference type="GeneID" id="113504142"/>
<dbReference type="InterPro" id="IPR036875">
    <property type="entry name" value="Znf_CCHC_sf"/>
</dbReference>
<dbReference type="KEGG" id="tnl:113504142"/>
<dbReference type="GO" id="GO:0008270">
    <property type="term" value="F:zinc ion binding"/>
    <property type="evidence" value="ECO:0007669"/>
    <property type="project" value="InterPro"/>
</dbReference>
<dbReference type="InterPro" id="IPR045358">
    <property type="entry name" value="Ty3_capsid"/>
</dbReference>
<dbReference type="OrthoDB" id="7486164at2759"/>
<feature type="region of interest" description="Disordered" evidence="1">
    <location>
        <begin position="307"/>
        <end position="329"/>
    </location>
</feature>
<dbReference type="AlphaFoldDB" id="A0A7E5WMX0"/>
<dbReference type="RefSeq" id="XP_026742105.1">
    <property type="nucleotide sequence ID" value="XM_026886304.1"/>
</dbReference>
<dbReference type="GO" id="GO:0003676">
    <property type="term" value="F:nucleic acid binding"/>
    <property type="evidence" value="ECO:0007669"/>
    <property type="project" value="InterPro"/>
</dbReference>
<accession>A0A7E5WMX0</accession>
<evidence type="ECO:0000313" key="4">
    <source>
        <dbReference type="RefSeq" id="XP_026742105.1"/>
    </source>
</evidence>
<evidence type="ECO:0000259" key="2">
    <source>
        <dbReference type="Pfam" id="PF19259"/>
    </source>
</evidence>
<dbReference type="InParanoid" id="A0A7E5WMX0"/>
<sequence length="329" mass="38182">MLKLYCHELGKKKDGPSEASINKYNSNSCEKIFSGHLGMEVTKKSKVSSMDAEIIIKFDPDKKHMKIKKWLNTIDRIAQVYSWDEDDRIVVMKARLRGAAREWLDELKHEPTTWDEWKECLIDAFLRPYDYVDRLQEMLARNKDDGEKMSKYFDDKMLLIKRCALKGKAALSCVIRGLPVELQTNAEALDFESPDDLYNNYLWTFENYKEKSDQKLTWQQTSRKTCFYCKKTGHDTTECRFNRCTVCRRFGHDTKDCWYGPGAGAAGGSQAARYNSSNPGSSRGRRGFYSNTQNQEPHWFLENVAQSPTSTTQAEKKNNNNNVPFYTRL</sequence>
<dbReference type="Gene3D" id="4.10.60.10">
    <property type="entry name" value="Zinc finger, CCHC-type"/>
    <property type="match status" value="1"/>
</dbReference>
<name>A0A7E5WMX0_TRINI</name>
<organism evidence="3 4">
    <name type="scientific">Trichoplusia ni</name>
    <name type="common">Cabbage looper</name>
    <dbReference type="NCBI Taxonomy" id="7111"/>
    <lineage>
        <taxon>Eukaryota</taxon>
        <taxon>Metazoa</taxon>
        <taxon>Ecdysozoa</taxon>
        <taxon>Arthropoda</taxon>
        <taxon>Hexapoda</taxon>
        <taxon>Insecta</taxon>
        <taxon>Pterygota</taxon>
        <taxon>Neoptera</taxon>
        <taxon>Endopterygota</taxon>
        <taxon>Lepidoptera</taxon>
        <taxon>Glossata</taxon>
        <taxon>Ditrysia</taxon>
        <taxon>Noctuoidea</taxon>
        <taxon>Noctuidae</taxon>
        <taxon>Plusiinae</taxon>
        <taxon>Trichoplusia</taxon>
    </lineage>
</organism>
<feature type="compositionally biased region" description="Low complexity" evidence="1">
    <location>
        <begin position="268"/>
        <end position="282"/>
    </location>
</feature>
<gene>
    <name evidence="4" type="primary">LOC113504142</name>
</gene>